<dbReference type="Pfam" id="PF00144">
    <property type="entry name" value="Beta-lactamase"/>
    <property type="match status" value="1"/>
</dbReference>
<proteinExistence type="predicted"/>
<dbReference type="InterPro" id="IPR050491">
    <property type="entry name" value="AmpC-like"/>
</dbReference>
<dbReference type="InterPro" id="IPR001466">
    <property type="entry name" value="Beta-lactam-related"/>
</dbReference>
<accession>A0A263D2A9</accession>
<feature type="region of interest" description="Disordered" evidence="1">
    <location>
        <begin position="493"/>
        <end position="512"/>
    </location>
</feature>
<evidence type="ECO:0000256" key="3">
    <source>
        <dbReference type="SAM" id="SignalP"/>
    </source>
</evidence>
<dbReference type="OrthoDB" id="4281716at2"/>
<gene>
    <name evidence="5" type="ORF">CFN78_19080</name>
</gene>
<protein>
    <recommendedName>
        <fullName evidence="4">Beta-lactamase-related domain-containing protein</fullName>
    </recommendedName>
</protein>
<feature type="signal peptide" evidence="3">
    <location>
        <begin position="1"/>
        <end position="32"/>
    </location>
</feature>
<keyword evidence="3" id="KW-0732">Signal</keyword>
<dbReference type="InParanoid" id="A0A263D2A9"/>
<dbReference type="Proteomes" id="UP000242444">
    <property type="component" value="Unassembled WGS sequence"/>
</dbReference>
<feature type="transmembrane region" description="Helical" evidence="2">
    <location>
        <begin position="463"/>
        <end position="482"/>
    </location>
</feature>
<organism evidence="5 6">
    <name type="scientific">Amycolatopsis antarctica</name>
    <dbReference type="NCBI Taxonomy" id="1854586"/>
    <lineage>
        <taxon>Bacteria</taxon>
        <taxon>Bacillati</taxon>
        <taxon>Actinomycetota</taxon>
        <taxon>Actinomycetes</taxon>
        <taxon>Pseudonocardiales</taxon>
        <taxon>Pseudonocardiaceae</taxon>
        <taxon>Amycolatopsis</taxon>
    </lineage>
</organism>
<evidence type="ECO:0000313" key="6">
    <source>
        <dbReference type="Proteomes" id="UP000242444"/>
    </source>
</evidence>
<dbReference type="AlphaFoldDB" id="A0A263D2A9"/>
<keyword evidence="2" id="KW-1133">Transmembrane helix</keyword>
<feature type="transmembrane region" description="Helical" evidence="2">
    <location>
        <begin position="387"/>
        <end position="410"/>
    </location>
</feature>
<dbReference type="PANTHER" id="PTHR46825:SF9">
    <property type="entry name" value="BETA-LACTAMASE-RELATED DOMAIN-CONTAINING PROTEIN"/>
    <property type="match status" value="1"/>
</dbReference>
<feature type="domain" description="Beta-lactamase-related" evidence="4">
    <location>
        <begin position="40"/>
        <end position="359"/>
    </location>
</feature>
<keyword evidence="6" id="KW-1185">Reference proteome</keyword>
<sequence>MVMGAVMVSGRTGVVALTMLLVCVTGTETAGAATAPDVDGYLHDRLAATDTPGAAWAIVTGDSIERVGTWGRDGDGAPVTERTPFLWGSVSKPVTATAMLTMVEAGTVDLDEPVRTYLPAFALADHGRASRITVRHLLEHTSGIPGDAAGVTDRFEPRADPYREAVAALAEITPLSAPGDTHRYASANYLVLGAIVEAVSGRPFADYLREHVLDPLDMDGAITSPEQAGGLPDGHGYVFGQPAGLAPRYDRTGPSYGYLGGTVTDLAQFAMAQLDEGRHQSTQVLAPASVKSMQRGDARVTDTQRYGLGWREDSRVAGDGTRAVWHAGASPGYQTMLVLLPELDRGIVVLQNVYGFFQDEQLAGTGLGAATLLAGGRPGGTSGGPTYPVFVAALFAVLVTIAGAAGWAVYRMPRPGAVRRRRTVLGMAGWALTGLAAAHGAAVALPAAFGVDLSLMRLWAPDIGWLLTAIAVAGLALSAVRLTTGCLRLRQAGGPPADGTGDGLTSPGRSDP</sequence>
<evidence type="ECO:0000259" key="4">
    <source>
        <dbReference type="Pfam" id="PF00144"/>
    </source>
</evidence>
<dbReference type="Gene3D" id="3.40.710.10">
    <property type="entry name" value="DD-peptidase/beta-lactamase superfamily"/>
    <property type="match status" value="1"/>
</dbReference>
<feature type="chain" id="PRO_5012898884" description="Beta-lactamase-related domain-containing protein" evidence="3">
    <location>
        <begin position="33"/>
        <end position="512"/>
    </location>
</feature>
<feature type="compositionally biased region" description="Low complexity" evidence="1">
    <location>
        <begin position="493"/>
        <end position="505"/>
    </location>
</feature>
<evidence type="ECO:0000256" key="1">
    <source>
        <dbReference type="SAM" id="MobiDB-lite"/>
    </source>
</evidence>
<keyword evidence="2" id="KW-0472">Membrane</keyword>
<dbReference type="SUPFAM" id="SSF56601">
    <property type="entry name" value="beta-lactamase/transpeptidase-like"/>
    <property type="match status" value="1"/>
</dbReference>
<keyword evidence="2" id="KW-0812">Transmembrane</keyword>
<dbReference type="InterPro" id="IPR012338">
    <property type="entry name" value="Beta-lactam/transpept-like"/>
</dbReference>
<dbReference type="PANTHER" id="PTHR46825">
    <property type="entry name" value="D-ALANYL-D-ALANINE-CARBOXYPEPTIDASE/ENDOPEPTIDASE AMPH"/>
    <property type="match status" value="1"/>
</dbReference>
<feature type="transmembrane region" description="Helical" evidence="2">
    <location>
        <begin position="430"/>
        <end position="451"/>
    </location>
</feature>
<reference evidence="5 6" key="1">
    <citation type="submission" date="2017-07" db="EMBL/GenBank/DDBJ databases">
        <title>Amycolatopsis antarcticus sp. nov., isolated from the surface of an Antarcticus brown macroalga.</title>
        <authorList>
            <person name="Wang J."/>
            <person name="Leiva S."/>
            <person name="Huang J."/>
            <person name="Huang Y."/>
        </authorList>
    </citation>
    <scope>NUCLEOTIDE SEQUENCE [LARGE SCALE GENOMIC DNA]</scope>
    <source>
        <strain evidence="5 6">AU-G6</strain>
    </source>
</reference>
<comment type="caution">
    <text evidence="5">The sequence shown here is derived from an EMBL/GenBank/DDBJ whole genome shotgun (WGS) entry which is preliminary data.</text>
</comment>
<dbReference type="EMBL" id="NKYE01000012">
    <property type="protein sequence ID" value="OZM71626.1"/>
    <property type="molecule type" value="Genomic_DNA"/>
</dbReference>
<evidence type="ECO:0000256" key="2">
    <source>
        <dbReference type="SAM" id="Phobius"/>
    </source>
</evidence>
<evidence type="ECO:0000313" key="5">
    <source>
        <dbReference type="EMBL" id="OZM71626.1"/>
    </source>
</evidence>
<name>A0A263D2A9_9PSEU</name>